<proteinExistence type="predicted"/>
<reference evidence="1 2" key="1">
    <citation type="submission" date="2020-08" db="EMBL/GenBank/DDBJ databases">
        <title>Sequencing the genomes of 1000 actinobacteria strains.</title>
        <authorList>
            <person name="Klenk H.-P."/>
        </authorList>
    </citation>
    <scope>NUCLEOTIDE SEQUENCE [LARGE SCALE GENOMIC DNA]</scope>
    <source>
        <strain evidence="1 2">DSM 12511</strain>
    </source>
</reference>
<protein>
    <submittedName>
        <fullName evidence="1">Uncharacterized protein</fullName>
    </submittedName>
</protein>
<evidence type="ECO:0000313" key="1">
    <source>
        <dbReference type="EMBL" id="MBB6392046.1"/>
    </source>
</evidence>
<dbReference type="Proteomes" id="UP000537775">
    <property type="component" value="Unassembled WGS sequence"/>
</dbReference>
<accession>A0A7X0FR22</accession>
<comment type="caution">
    <text evidence="1">The sequence shown here is derived from an EMBL/GenBank/DDBJ whole genome shotgun (WGS) entry which is preliminary data.</text>
</comment>
<sequence>MSTITGTGHAFRETSLDRALLRAAAAVDAFVVARIARRERSVARTRAQERAVALRRSAESLGALGVMPR</sequence>
<keyword evidence="2" id="KW-1185">Reference proteome</keyword>
<name>A0A7X0FR22_9MICO</name>
<organism evidence="1 2">
    <name type="scientific">Microbacterium thalassium</name>
    <dbReference type="NCBI Taxonomy" id="362649"/>
    <lineage>
        <taxon>Bacteria</taxon>
        <taxon>Bacillati</taxon>
        <taxon>Actinomycetota</taxon>
        <taxon>Actinomycetes</taxon>
        <taxon>Micrococcales</taxon>
        <taxon>Microbacteriaceae</taxon>
        <taxon>Microbacterium</taxon>
    </lineage>
</organism>
<gene>
    <name evidence="1" type="ORF">HD594_002359</name>
</gene>
<dbReference type="AlphaFoldDB" id="A0A7X0FR22"/>
<dbReference type="RefSeq" id="WP_184751149.1">
    <property type="nucleotide sequence ID" value="NZ_BAAAJR010000009.1"/>
</dbReference>
<dbReference type="EMBL" id="JACHML010000001">
    <property type="protein sequence ID" value="MBB6392046.1"/>
    <property type="molecule type" value="Genomic_DNA"/>
</dbReference>
<evidence type="ECO:0000313" key="2">
    <source>
        <dbReference type="Proteomes" id="UP000537775"/>
    </source>
</evidence>